<accession>A0A841KKF7</accession>
<dbReference type="AlphaFoldDB" id="A0A841KKF7"/>
<keyword evidence="3" id="KW-1185">Reference proteome</keyword>
<feature type="transmembrane region" description="Helical" evidence="1">
    <location>
        <begin position="6"/>
        <end position="23"/>
    </location>
</feature>
<evidence type="ECO:0000256" key="1">
    <source>
        <dbReference type="SAM" id="Phobius"/>
    </source>
</evidence>
<dbReference type="EMBL" id="JACHEN010000002">
    <property type="protein sequence ID" value="MBB6214354.1"/>
    <property type="molecule type" value="Genomic_DNA"/>
</dbReference>
<proteinExistence type="predicted"/>
<dbReference type="RefSeq" id="WP_184307714.1">
    <property type="nucleotide sequence ID" value="NZ_JACHEN010000002.1"/>
</dbReference>
<organism evidence="2 3">
    <name type="scientific">Anaerosolibacter carboniphilus</name>
    <dbReference type="NCBI Taxonomy" id="1417629"/>
    <lineage>
        <taxon>Bacteria</taxon>
        <taxon>Bacillati</taxon>
        <taxon>Bacillota</taxon>
        <taxon>Clostridia</taxon>
        <taxon>Peptostreptococcales</taxon>
        <taxon>Thermotaleaceae</taxon>
        <taxon>Anaerosolibacter</taxon>
    </lineage>
</organism>
<keyword evidence="1" id="KW-0812">Transmembrane</keyword>
<feature type="transmembrane region" description="Helical" evidence="1">
    <location>
        <begin position="61"/>
        <end position="88"/>
    </location>
</feature>
<keyword evidence="1" id="KW-1133">Transmembrane helix</keyword>
<comment type="caution">
    <text evidence="2">The sequence shown here is derived from an EMBL/GenBank/DDBJ whole genome shotgun (WGS) entry which is preliminary data.</text>
</comment>
<sequence length="101" mass="11721">MLRLIGILMIILMIFSGITYFLHRFFKNKYIKYIPAMFAFLWGIYNFYGVGRMPAEGFQDLARAIIGVMMMVGFLSATATGLVIDFLIPIRNRKRMGRNKQ</sequence>
<feature type="transmembrane region" description="Helical" evidence="1">
    <location>
        <begin position="30"/>
        <end position="49"/>
    </location>
</feature>
<name>A0A841KKF7_9FIRM</name>
<dbReference type="Proteomes" id="UP000579281">
    <property type="component" value="Unassembled WGS sequence"/>
</dbReference>
<gene>
    <name evidence="2" type="ORF">HNQ80_000434</name>
</gene>
<reference evidence="2 3" key="1">
    <citation type="submission" date="2020-08" db="EMBL/GenBank/DDBJ databases">
        <title>Genomic Encyclopedia of Type Strains, Phase IV (KMG-IV): sequencing the most valuable type-strain genomes for metagenomic binning, comparative biology and taxonomic classification.</title>
        <authorList>
            <person name="Goeker M."/>
        </authorList>
    </citation>
    <scope>NUCLEOTIDE SEQUENCE [LARGE SCALE GENOMIC DNA]</scope>
    <source>
        <strain evidence="2 3">DSM 103526</strain>
    </source>
</reference>
<evidence type="ECO:0000313" key="3">
    <source>
        <dbReference type="Proteomes" id="UP000579281"/>
    </source>
</evidence>
<evidence type="ECO:0000313" key="2">
    <source>
        <dbReference type="EMBL" id="MBB6214354.1"/>
    </source>
</evidence>
<protein>
    <submittedName>
        <fullName evidence="2">Uncharacterized protein</fullName>
    </submittedName>
</protein>
<keyword evidence="1" id="KW-0472">Membrane</keyword>